<dbReference type="PANTHER" id="PTHR33734:SF22">
    <property type="entry name" value="MEMBRANE-BOUND LYTIC MUREIN TRANSGLYCOSYLASE D"/>
    <property type="match status" value="1"/>
</dbReference>
<evidence type="ECO:0000313" key="3">
    <source>
        <dbReference type="Proteomes" id="UP000266016"/>
    </source>
</evidence>
<dbReference type="EMBL" id="QWVS01000028">
    <property type="protein sequence ID" value="RID84067.1"/>
    <property type="molecule type" value="Genomic_DNA"/>
</dbReference>
<dbReference type="PANTHER" id="PTHR33734">
    <property type="entry name" value="LYSM DOMAIN-CONTAINING GPI-ANCHORED PROTEIN 2"/>
    <property type="match status" value="1"/>
</dbReference>
<dbReference type="AlphaFoldDB" id="A0A398B2H4"/>
<dbReference type="GO" id="GO:0008932">
    <property type="term" value="F:lytic endotransglycosylase activity"/>
    <property type="evidence" value="ECO:0007669"/>
    <property type="project" value="TreeGrafter"/>
</dbReference>
<accession>A0A398B2H4</accession>
<evidence type="ECO:0000259" key="1">
    <source>
        <dbReference type="PROSITE" id="PS51782"/>
    </source>
</evidence>
<dbReference type="Proteomes" id="UP000266016">
    <property type="component" value="Unassembled WGS sequence"/>
</dbReference>
<protein>
    <submittedName>
        <fullName evidence="2">LysM peptidoglycan-binding domain-containing protein</fullName>
    </submittedName>
</protein>
<dbReference type="SUPFAM" id="SSF54106">
    <property type="entry name" value="LysM domain"/>
    <property type="match status" value="1"/>
</dbReference>
<evidence type="ECO:0000313" key="2">
    <source>
        <dbReference type="EMBL" id="RID84067.1"/>
    </source>
</evidence>
<dbReference type="RefSeq" id="WP_119117919.1">
    <property type="nucleotide sequence ID" value="NZ_QWVS01000028.1"/>
</dbReference>
<gene>
    <name evidence="2" type="ORF">D1953_14575</name>
</gene>
<comment type="caution">
    <text evidence="2">The sequence shown here is derived from an EMBL/GenBank/DDBJ whole genome shotgun (WGS) entry which is preliminary data.</text>
</comment>
<organism evidence="2 3">
    <name type="scientific">Peribacillus asahii</name>
    <dbReference type="NCBI Taxonomy" id="228899"/>
    <lineage>
        <taxon>Bacteria</taxon>
        <taxon>Bacillati</taxon>
        <taxon>Bacillota</taxon>
        <taxon>Bacilli</taxon>
        <taxon>Bacillales</taxon>
        <taxon>Bacillaceae</taxon>
        <taxon>Peribacillus</taxon>
    </lineage>
</organism>
<feature type="domain" description="LysM" evidence="1">
    <location>
        <begin position="2"/>
        <end position="46"/>
    </location>
</feature>
<sequence>MLIHVVTPGETLWQIASRYGVDFARLVAVNELPDSGRLVIGQALIIPRAARQHTVESGETLWNVSKLVV</sequence>
<dbReference type="Pfam" id="PF01476">
    <property type="entry name" value="LysM"/>
    <property type="match status" value="2"/>
</dbReference>
<dbReference type="InterPro" id="IPR036779">
    <property type="entry name" value="LysM_dom_sf"/>
</dbReference>
<dbReference type="InterPro" id="IPR018392">
    <property type="entry name" value="LysM"/>
</dbReference>
<dbReference type="Gene3D" id="3.10.350.10">
    <property type="entry name" value="LysM domain"/>
    <property type="match status" value="1"/>
</dbReference>
<name>A0A398B2H4_9BACI</name>
<proteinExistence type="predicted"/>
<keyword evidence="3" id="KW-1185">Reference proteome</keyword>
<dbReference type="PROSITE" id="PS51782">
    <property type="entry name" value="LYSM"/>
    <property type="match status" value="1"/>
</dbReference>
<dbReference type="CDD" id="cd00118">
    <property type="entry name" value="LysM"/>
    <property type="match status" value="1"/>
</dbReference>
<reference evidence="2 3" key="1">
    <citation type="submission" date="2018-08" db="EMBL/GenBank/DDBJ databases">
        <title>Bacillus jemisoniae sp. nov., Bacillus chryseoplanitiae sp. nov., Bacillus resnikiae sp. nov., and Bacillus frankliniae sp. nov., isolated from Viking spacecraft and associated surfaces.</title>
        <authorList>
            <person name="Seuylemezian A."/>
            <person name="Vaishampayan P."/>
        </authorList>
    </citation>
    <scope>NUCLEOTIDE SEQUENCE [LARGE SCALE GENOMIC DNA]</scope>
    <source>
        <strain evidence="2 3">MA001</strain>
    </source>
</reference>
<dbReference type="SMART" id="SM00257">
    <property type="entry name" value="LysM"/>
    <property type="match status" value="1"/>
</dbReference>